<protein>
    <submittedName>
        <fullName evidence="4">Uncharacterized protein</fullName>
    </submittedName>
</protein>
<name>A0ABW5FTK7_9PSEU</name>
<feature type="region of interest" description="Disordered" evidence="1">
    <location>
        <begin position="112"/>
        <end position="152"/>
    </location>
</feature>
<keyword evidence="3" id="KW-0732">Signal</keyword>
<feature type="signal peptide" evidence="3">
    <location>
        <begin position="1"/>
        <end position="33"/>
    </location>
</feature>
<feature type="compositionally biased region" description="Low complexity" evidence="1">
    <location>
        <begin position="137"/>
        <end position="147"/>
    </location>
</feature>
<feature type="region of interest" description="Disordered" evidence="1">
    <location>
        <begin position="218"/>
        <end position="239"/>
    </location>
</feature>
<gene>
    <name evidence="4" type="ORF">ACFSXZ_16685</name>
</gene>
<keyword evidence="2" id="KW-1133">Transmembrane helix</keyword>
<evidence type="ECO:0000313" key="4">
    <source>
        <dbReference type="EMBL" id="MFD2417964.1"/>
    </source>
</evidence>
<evidence type="ECO:0000256" key="1">
    <source>
        <dbReference type="SAM" id="MobiDB-lite"/>
    </source>
</evidence>
<accession>A0ABW5FTK7</accession>
<sequence length="272" mass="26453">MRGRTRRTAAVGAAAFVLAGSAVLTGSSGTASADTVDAQCGQTVTVKPGDTINTPFGLKTITDGVTSLVGGLLGSLCTITVNVVDTAVAPLPVVGPPVAGVVDGTVAGTTNGLSNALPGKQASPPPASQDGGAKSQPAPAAHGSPAPAAIPAPNSPVLTIGAPGLELLPFGSPGYAPIRDYSGIPYALAASWAPSPGIRYGGDIPGYAPEAGALNPAARNAGPVQNAGRAEALPSGPEPDGLPLGLPTLVAVLALSVVTAGMVRSWVLRGTR</sequence>
<dbReference type="RefSeq" id="WP_378265939.1">
    <property type="nucleotide sequence ID" value="NZ_JBHUKR010000007.1"/>
</dbReference>
<feature type="transmembrane region" description="Helical" evidence="2">
    <location>
        <begin position="244"/>
        <end position="267"/>
    </location>
</feature>
<proteinExistence type="predicted"/>
<evidence type="ECO:0000313" key="5">
    <source>
        <dbReference type="Proteomes" id="UP001597417"/>
    </source>
</evidence>
<evidence type="ECO:0000256" key="3">
    <source>
        <dbReference type="SAM" id="SignalP"/>
    </source>
</evidence>
<dbReference type="EMBL" id="JBHUKR010000007">
    <property type="protein sequence ID" value="MFD2417964.1"/>
    <property type="molecule type" value="Genomic_DNA"/>
</dbReference>
<keyword evidence="5" id="KW-1185">Reference proteome</keyword>
<dbReference type="Proteomes" id="UP001597417">
    <property type="component" value="Unassembled WGS sequence"/>
</dbReference>
<comment type="caution">
    <text evidence="4">The sequence shown here is derived from an EMBL/GenBank/DDBJ whole genome shotgun (WGS) entry which is preliminary data.</text>
</comment>
<reference evidence="5" key="1">
    <citation type="journal article" date="2019" name="Int. J. Syst. Evol. Microbiol.">
        <title>The Global Catalogue of Microorganisms (GCM) 10K type strain sequencing project: providing services to taxonomists for standard genome sequencing and annotation.</title>
        <authorList>
            <consortium name="The Broad Institute Genomics Platform"/>
            <consortium name="The Broad Institute Genome Sequencing Center for Infectious Disease"/>
            <person name="Wu L."/>
            <person name="Ma J."/>
        </authorList>
    </citation>
    <scope>NUCLEOTIDE SEQUENCE [LARGE SCALE GENOMIC DNA]</scope>
    <source>
        <strain evidence="5">CGMCC 4.7645</strain>
    </source>
</reference>
<feature type="chain" id="PRO_5045890738" evidence="3">
    <location>
        <begin position="34"/>
        <end position="272"/>
    </location>
</feature>
<keyword evidence="2" id="KW-0472">Membrane</keyword>
<keyword evidence="2" id="KW-0812">Transmembrane</keyword>
<organism evidence="4 5">
    <name type="scientific">Amycolatopsis pigmentata</name>
    <dbReference type="NCBI Taxonomy" id="450801"/>
    <lineage>
        <taxon>Bacteria</taxon>
        <taxon>Bacillati</taxon>
        <taxon>Actinomycetota</taxon>
        <taxon>Actinomycetes</taxon>
        <taxon>Pseudonocardiales</taxon>
        <taxon>Pseudonocardiaceae</taxon>
        <taxon>Amycolatopsis</taxon>
    </lineage>
</organism>
<evidence type="ECO:0000256" key="2">
    <source>
        <dbReference type="SAM" id="Phobius"/>
    </source>
</evidence>